<dbReference type="Pfam" id="PF13613">
    <property type="entry name" value="HTH_Tnp_4"/>
    <property type="match status" value="1"/>
</dbReference>
<proteinExistence type="predicted"/>
<organism evidence="2 3">
    <name type="scientific">Orientia tsutsugamushi</name>
    <name type="common">Rickettsia tsutsugamushi</name>
    <dbReference type="NCBI Taxonomy" id="784"/>
    <lineage>
        <taxon>Bacteria</taxon>
        <taxon>Pseudomonadati</taxon>
        <taxon>Pseudomonadota</taxon>
        <taxon>Alphaproteobacteria</taxon>
        <taxon>Rickettsiales</taxon>
        <taxon>Rickettsiaceae</taxon>
        <taxon>Rickettsieae</taxon>
        <taxon>Orientia</taxon>
    </lineage>
</organism>
<accession>A0A2U3QZG5</accession>
<evidence type="ECO:0000259" key="1">
    <source>
        <dbReference type="Pfam" id="PF13613"/>
    </source>
</evidence>
<evidence type="ECO:0000313" key="2">
    <source>
        <dbReference type="EMBL" id="SPR06360.1"/>
    </source>
</evidence>
<evidence type="ECO:0000313" key="3">
    <source>
        <dbReference type="Proteomes" id="UP000244943"/>
    </source>
</evidence>
<protein>
    <submittedName>
        <fullName evidence="2">IS5 family transposase ISOt6</fullName>
    </submittedName>
</protein>
<dbReference type="AlphaFoldDB" id="A0A2U3QZG5"/>
<dbReference type="EMBL" id="LS398552">
    <property type="protein sequence ID" value="SPR06360.1"/>
    <property type="molecule type" value="Genomic_DNA"/>
</dbReference>
<name>A0A2U3QZG5_ORITS</name>
<feature type="domain" description="Transposase Helix-turn-helix" evidence="1">
    <location>
        <begin position="17"/>
        <end position="50"/>
    </location>
</feature>
<gene>
    <name evidence="2" type="ORF">UT76HP_00904</name>
</gene>
<dbReference type="InterPro" id="IPR027805">
    <property type="entry name" value="Transposase_HTH_dom"/>
</dbReference>
<reference evidence="3" key="1">
    <citation type="submission" date="2018-03" db="EMBL/GenBank/DDBJ databases">
        <authorList>
            <person name="Batty M. E."/>
            <person name="Batty M E."/>
        </authorList>
    </citation>
    <scope>NUCLEOTIDE SEQUENCE [LARGE SCALE GENOMIC DNA]</scope>
</reference>
<sequence length="50" mass="6019">MVDILRKADGLKKIKKNKLNLEEQLLMDLEYLREYRTYFHIGQNYGISES</sequence>
<dbReference type="Proteomes" id="UP000244943">
    <property type="component" value="Chromosome I"/>
</dbReference>